<feature type="domain" description="AB hydrolase-1" evidence="1">
    <location>
        <begin position="20"/>
        <end position="121"/>
    </location>
</feature>
<keyword evidence="3" id="KW-1185">Reference proteome</keyword>
<gene>
    <name evidence="2" type="ORF">JOF56_004742</name>
</gene>
<evidence type="ECO:0000259" key="1">
    <source>
        <dbReference type="Pfam" id="PF00561"/>
    </source>
</evidence>
<dbReference type="Proteomes" id="UP001519332">
    <property type="component" value="Unassembled WGS sequence"/>
</dbReference>
<comment type="caution">
    <text evidence="2">The sequence shown here is derived from an EMBL/GenBank/DDBJ whole genome shotgun (WGS) entry which is preliminary data.</text>
</comment>
<sequence length="265" mass="28813">MNVEANGHQFAYIRRGQGEPLLLIQGMSGHHDMWGDWFLELLEPHFDVVAYSHRGISTSSRADAPFTIADLADDAAGIITASGWQRAHILGISLGGMVAQELALRHADSVQTLTIGCSWAGGPSVALAETARRMVDAMATRDVEHALKTGYEANLSPRFAADPTNFSRYAKLSLSQRVPVPVVLMQWDAAQNHSAYARLANISAPTLVIHGTADACMPHRNGEHIASLIPGSRLELLPGVGHLFWWEQPQRTADLLLSHTLQNSS</sequence>
<evidence type="ECO:0000313" key="2">
    <source>
        <dbReference type="EMBL" id="MBP2324357.1"/>
    </source>
</evidence>
<proteinExistence type="predicted"/>
<dbReference type="EMBL" id="JAGINW010000001">
    <property type="protein sequence ID" value="MBP2324357.1"/>
    <property type="molecule type" value="Genomic_DNA"/>
</dbReference>
<feature type="domain" description="AB hydrolase-1" evidence="1">
    <location>
        <begin position="186"/>
        <end position="248"/>
    </location>
</feature>
<dbReference type="RefSeq" id="WP_209641650.1">
    <property type="nucleotide sequence ID" value="NZ_JAGINW010000001.1"/>
</dbReference>
<reference evidence="2 3" key="1">
    <citation type="submission" date="2021-03" db="EMBL/GenBank/DDBJ databases">
        <title>Sequencing the genomes of 1000 actinobacteria strains.</title>
        <authorList>
            <person name="Klenk H.-P."/>
        </authorList>
    </citation>
    <scope>NUCLEOTIDE SEQUENCE [LARGE SCALE GENOMIC DNA]</scope>
    <source>
        <strain evidence="2 3">DSM 46670</strain>
    </source>
</reference>
<dbReference type="SUPFAM" id="SSF53474">
    <property type="entry name" value="alpha/beta-Hydrolases"/>
    <property type="match status" value="1"/>
</dbReference>
<organism evidence="2 3">
    <name type="scientific">Kibdelosporangium banguiense</name>
    <dbReference type="NCBI Taxonomy" id="1365924"/>
    <lineage>
        <taxon>Bacteria</taxon>
        <taxon>Bacillati</taxon>
        <taxon>Actinomycetota</taxon>
        <taxon>Actinomycetes</taxon>
        <taxon>Pseudonocardiales</taxon>
        <taxon>Pseudonocardiaceae</taxon>
        <taxon>Kibdelosporangium</taxon>
    </lineage>
</organism>
<dbReference type="InterPro" id="IPR050471">
    <property type="entry name" value="AB_hydrolase"/>
</dbReference>
<dbReference type="PANTHER" id="PTHR43433:SF5">
    <property type="entry name" value="AB HYDROLASE-1 DOMAIN-CONTAINING PROTEIN"/>
    <property type="match status" value="1"/>
</dbReference>
<protein>
    <submittedName>
        <fullName evidence="2">Pimeloyl-ACP methyl ester carboxylesterase</fullName>
    </submittedName>
</protein>
<dbReference type="InterPro" id="IPR029058">
    <property type="entry name" value="AB_hydrolase_fold"/>
</dbReference>
<dbReference type="PANTHER" id="PTHR43433">
    <property type="entry name" value="HYDROLASE, ALPHA/BETA FOLD FAMILY PROTEIN"/>
    <property type="match status" value="1"/>
</dbReference>
<accession>A0ABS4TIW1</accession>
<evidence type="ECO:0000313" key="3">
    <source>
        <dbReference type="Proteomes" id="UP001519332"/>
    </source>
</evidence>
<dbReference type="Gene3D" id="3.40.50.1820">
    <property type="entry name" value="alpha/beta hydrolase"/>
    <property type="match status" value="1"/>
</dbReference>
<dbReference type="InterPro" id="IPR000073">
    <property type="entry name" value="AB_hydrolase_1"/>
</dbReference>
<name>A0ABS4TIW1_9PSEU</name>
<dbReference type="Pfam" id="PF00561">
    <property type="entry name" value="Abhydrolase_1"/>
    <property type="match status" value="2"/>
</dbReference>